<dbReference type="InterPro" id="IPR000524">
    <property type="entry name" value="Tscrpt_reg_HTH_GntR"/>
</dbReference>
<dbReference type="InterPro" id="IPR011663">
    <property type="entry name" value="UTRA"/>
</dbReference>
<evidence type="ECO:0000313" key="5">
    <source>
        <dbReference type="EMBL" id="MDQ0437369.1"/>
    </source>
</evidence>
<dbReference type="InterPro" id="IPR028978">
    <property type="entry name" value="Chorismate_lyase_/UTRA_dom_sf"/>
</dbReference>
<dbReference type="PRINTS" id="PR00035">
    <property type="entry name" value="HTHGNTR"/>
</dbReference>
<feature type="domain" description="HTH gntR-type" evidence="4">
    <location>
        <begin position="32"/>
        <end position="100"/>
    </location>
</feature>
<organism evidence="5 6">
    <name type="scientific">Kaistia dalseonensis</name>
    <dbReference type="NCBI Taxonomy" id="410840"/>
    <lineage>
        <taxon>Bacteria</taxon>
        <taxon>Pseudomonadati</taxon>
        <taxon>Pseudomonadota</taxon>
        <taxon>Alphaproteobacteria</taxon>
        <taxon>Hyphomicrobiales</taxon>
        <taxon>Kaistiaceae</taxon>
        <taxon>Kaistia</taxon>
    </lineage>
</organism>
<protein>
    <submittedName>
        <fullName evidence="5">GntR family transcriptional regulator</fullName>
    </submittedName>
</protein>
<dbReference type="Gene3D" id="3.40.1410.10">
    <property type="entry name" value="Chorismate lyase-like"/>
    <property type="match status" value="1"/>
</dbReference>
<dbReference type="Gene3D" id="1.10.10.10">
    <property type="entry name" value="Winged helix-like DNA-binding domain superfamily/Winged helix DNA-binding domain"/>
    <property type="match status" value="1"/>
</dbReference>
<sequence length="260" mass="28598">MDTIETSKPQTEADDLVAYLRDTARLDADTPTALYQRLEDALRGAIRDRVLPPGGVIPGERELAQRLSISRVTIRKAIRALVDDRLLVQRQGARTAVAERVEKPVSVLTSFSQDMLARGLAPGTVWLAKDMGVALPAEAMELGLSPGTEVCRLRRLRTADGQPMALELSIVPAAYLPSPDLVETSLYTVLEERGHSPSRALQRMRSSIVGGNEAKLLGVPPGAPILEIERRVFLEGGQTVEYCRSLYRGDTYDFLVELHR</sequence>
<reference evidence="5 6" key="1">
    <citation type="submission" date="2023-07" db="EMBL/GenBank/DDBJ databases">
        <title>Genomic Encyclopedia of Type Strains, Phase IV (KMG-IV): sequencing the most valuable type-strain genomes for metagenomic binning, comparative biology and taxonomic classification.</title>
        <authorList>
            <person name="Goeker M."/>
        </authorList>
    </citation>
    <scope>NUCLEOTIDE SEQUENCE [LARGE SCALE GENOMIC DNA]</scope>
    <source>
        <strain evidence="5 6">B6-8</strain>
    </source>
</reference>
<dbReference type="CDD" id="cd07377">
    <property type="entry name" value="WHTH_GntR"/>
    <property type="match status" value="1"/>
</dbReference>
<accession>A0ABU0H782</accession>
<dbReference type="Pfam" id="PF00392">
    <property type="entry name" value="GntR"/>
    <property type="match status" value="1"/>
</dbReference>
<dbReference type="InterPro" id="IPR036388">
    <property type="entry name" value="WH-like_DNA-bd_sf"/>
</dbReference>
<dbReference type="SUPFAM" id="SSF46785">
    <property type="entry name" value="Winged helix' DNA-binding domain"/>
    <property type="match status" value="1"/>
</dbReference>
<dbReference type="Proteomes" id="UP001241603">
    <property type="component" value="Unassembled WGS sequence"/>
</dbReference>
<dbReference type="InterPro" id="IPR036390">
    <property type="entry name" value="WH_DNA-bd_sf"/>
</dbReference>
<name>A0ABU0H782_9HYPH</name>
<dbReference type="EMBL" id="JAUSVO010000002">
    <property type="protein sequence ID" value="MDQ0437369.1"/>
    <property type="molecule type" value="Genomic_DNA"/>
</dbReference>
<keyword evidence="1" id="KW-0805">Transcription regulation</keyword>
<proteinExistence type="predicted"/>
<evidence type="ECO:0000256" key="2">
    <source>
        <dbReference type="ARBA" id="ARBA00023125"/>
    </source>
</evidence>
<gene>
    <name evidence="5" type="ORF">QO014_001754</name>
</gene>
<dbReference type="SUPFAM" id="SSF64288">
    <property type="entry name" value="Chorismate lyase-like"/>
    <property type="match status" value="1"/>
</dbReference>
<evidence type="ECO:0000256" key="3">
    <source>
        <dbReference type="ARBA" id="ARBA00023163"/>
    </source>
</evidence>
<keyword evidence="2" id="KW-0238">DNA-binding</keyword>
<evidence type="ECO:0000313" key="6">
    <source>
        <dbReference type="Proteomes" id="UP001241603"/>
    </source>
</evidence>
<dbReference type="InterPro" id="IPR050679">
    <property type="entry name" value="Bact_HTH_transcr_reg"/>
</dbReference>
<dbReference type="RefSeq" id="WP_266348296.1">
    <property type="nucleotide sequence ID" value="NZ_JAPKNG010000002.1"/>
</dbReference>
<keyword evidence="6" id="KW-1185">Reference proteome</keyword>
<dbReference type="PROSITE" id="PS50949">
    <property type="entry name" value="HTH_GNTR"/>
    <property type="match status" value="1"/>
</dbReference>
<dbReference type="SMART" id="SM00866">
    <property type="entry name" value="UTRA"/>
    <property type="match status" value="1"/>
</dbReference>
<comment type="caution">
    <text evidence="5">The sequence shown here is derived from an EMBL/GenBank/DDBJ whole genome shotgun (WGS) entry which is preliminary data.</text>
</comment>
<dbReference type="PANTHER" id="PTHR44846:SF1">
    <property type="entry name" value="MANNOSYL-D-GLYCERATE TRANSPORT_METABOLISM SYSTEM REPRESSOR MNGR-RELATED"/>
    <property type="match status" value="1"/>
</dbReference>
<evidence type="ECO:0000256" key="1">
    <source>
        <dbReference type="ARBA" id="ARBA00023015"/>
    </source>
</evidence>
<dbReference type="Pfam" id="PF07702">
    <property type="entry name" value="UTRA"/>
    <property type="match status" value="1"/>
</dbReference>
<dbReference type="SMART" id="SM00345">
    <property type="entry name" value="HTH_GNTR"/>
    <property type="match status" value="1"/>
</dbReference>
<dbReference type="PANTHER" id="PTHR44846">
    <property type="entry name" value="MANNOSYL-D-GLYCERATE TRANSPORT/METABOLISM SYSTEM REPRESSOR MNGR-RELATED"/>
    <property type="match status" value="1"/>
</dbReference>
<keyword evidence="3" id="KW-0804">Transcription</keyword>
<evidence type="ECO:0000259" key="4">
    <source>
        <dbReference type="PROSITE" id="PS50949"/>
    </source>
</evidence>